<comment type="caution">
    <text evidence="4">The sequence shown here is derived from an EMBL/GenBank/DDBJ whole genome shotgun (WGS) entry which is preliminary data.</text>
</comment>
<keyword evidence="5" id="KW-1185">Reference proteome</keyword>
<organism evidence="4 5">
    <name type="scientific">Rheinheimera aquimaris</name>
    <dbReference type="NCBI Taxonomy" id="412437"/>
    <lineage>
        <taxon>Bacteria</taxon>
        <taxon>Pseudomonadati</taxon>
        <taxon>Pseudomonadota</taxon>
        <taxon>Gammaproteobacteria</taxon>
        <taxon>Chromatiales</taxon>
        <taxon>Chromatiaceae</taxon>
        <taxon>Rheinheimera</taxon>
    </lineage>
</organism>
<evidence type="ECO:0000259" key="3">
    <source>
        <dbReference type="Pfam" id="PF19346"/>
    </source>
</evidence>
<feature type="transmembrane region" description="Helical" evidence="1">
    <location>
        <begin position="49"/>
        <end position="66"/>
    </location>
</feature>
<keyword evidence="1" id="KW-0472">Membrane</keyword>
<dbReference type="Proteomes" id="UP001501169">
    <property type="component" value="Unassembled WGS sequence"/>
</dbReference>
<sequence>MLLLKKQISAKNLLLQLAEQLQRYPGLMAVLAFASGIASYVLVDRKESLAQLIALFLLFSWLWLLLDNWLRERIEQRFGITLSPTLVRFVLQMVHQESLFFALPFFLAVTSWNHGQAVFTALIMLCALISLIDPLYYKKLAPRRTLFVVFHAFSLFVVLLVILPILLQLTTSESLATAMAIAVVLSFPSLGTLLPNGYWWRMPVTMLLLAALCAGLWQLRSYVPPAALRLTTVALSHEVDYQQRKPGPGIKQLDAATLHRQGLFSFTAVKAPRGLNEKIYHVWLQNGKVVDRILLDISGGREQGYRAWTHKQNFPANAEGHWQVKVVTESEQLIGLTRFTVTPAPNQ</sequence>
<evidence type="ECO:0000313" key="4">
    <source>
        <dbReference type="EMBL" id="GAA0552393.1"/>
    </source>
</evidence>
<evidence type="ECO:0000313" key="5">
    <source>
        <dbReference type="Proteomes" id="UP001501169"/>
    </source>
</evidence>
<dbReference type="InterPro" id="IPR045968">
    <property type="entry name" value="DUF5924"/>
</dbReference>
<keyword evidence="1" id="KW-1133">Transmembrane helix</keyword>
<dbReference type="Pfam" id="PF11141">
    <property type="entry name" value="DUF2914"/>
    <property type="match status" value="1"/>
</dbReference>
<proteinExistence type="predicted"/>
<evidence type="ECO:0000259" key="2">
    <source>
        <dbReference type="Pfam" id="PF11141"/>
    </source>
</evidence>
<feature type="transmembrane region" description="Helical" evidence="1">
    <location>
        <begin position="21"/>
        <end position="43"/>
    </location>
</feature>
<evidence type="ECO:0000256" key="1">
    <source>
        <dbReference type="SAM" id="Phobius"/>
    </source>
</evidence>
<keyword evidence="1" id="KW-0812">Transmembrane</keyword>
<dbReference type="Pfam" id="PF19346">
    <property type="entry name" value="DUF5924"/>
    <property type="match status" value="1"/>
</dbReference>
<protein>
    <submittedName>
        <fullName evidence="4">DUF5924 family protein</fullName>
    </submittedName>
</protein>
<dbReference type="EMBL" id="BAAAEO010000003">
    <property type="protein sequence ID" value="GAA0552393.1"/>
    <property type="molecule type" value="Genomic_DNA"/>
</dbReference>
<accession>A0ABP3NS87</accession>
<feature type="domain" description="DUF5924" evidence="3">
    <location>
        <begin position="10"/>
        <end position="264"/>
    </location>
</feature>
<feature type="transmembrane region" description="Helical" evidence="1">
    <location>
        <begin position="115"/>
        <end position="136"/>
    </location>
</feature>
<dbReference type="PIRSF" id="PIRSF029727">
    <property type="entry name" value="UCP029727"/>
    <property type="match status" value="1"/>
</dbReference>
<feature type="transmembrane region" description="Helical" evidence="1">
    <location>
        <begin position="148"/>
        <end position="169"/>
    </location>
</feature>
<dbReference type="InterPro" id="IPR016937">
    <property type="entry name" value="UCP029727"/>
</dbReference>
<feature type="transmembrane region" description="Helical" evidence="1">
    <location>
        <begin position="175"/>
        <end position="194"/>
    </location>
</feature>
<gene>
    <name evidence="4" type="ORF">GCM10009098_20120</name>
</gene>
<name>A0ABP3NS87_9GAMM</name>
<dbReference type="RefSeq" id="WP_226767178.1">
    <property type="nucleotide sequence ID" value="NZ_BAAAEO010000003.1"/>
</dbReference>
<dbReference type="InterPro" id="IPR022606">
    <property type="entry name" value="DUF2914"/>
</dbReference>
<feature type="transmembrane region" description="Helical" evidence="1">
    <location>
        <begin position="86"/>
        <end position="109"/>
    </location>
</feature>
<reference evidence="5" key="1">
    <citation type="journal article" date="2019" name="Int. J. Syst. Evol. Microbiol.">
        <title>The Global Catalogue of Microorganisms (GCM) 10K type strain sequencing project: providing services to taxonomists for standard genome sequencing and annotation.</title>
        <authorList>
            <consortium name="The Broad Institute Genomics Platform"/>
            <consortium name="The Broad Institute Genome Sequencing Center for Infectious Disease"/>
            <person name="Wu L."/>
            <person name="Ma J."/>
        </authorList>
    </citation>
    <scope>NUCLEOTIDE SEQUENCE [LARGE SCALE GENOMIC DNA]</scope>
    <source>
        <strain evidence="5">JCM 14331</strain>
    </source>
</reference>
<feature type="domain" description="DUF2914" evidence="2">
    <location>
        <begin position="277"/>
        <end position="341"/>
    </location>
</feature>